<feature type="domain" description="FecR protein" evidence="2">
    <location>
        <begin position="119"/>
        <end position="208"/>
    </location>
</feature>
<dbReference type="PANTHER" id="PTHR30273">
    <property type="entry name" value="PERIPLASMIC SIGNAL SENSOR AND SIGMA FACTOR ACTIVATOR FECR-RELATED"/>
    <property type="match status" value="1"/>
</dbReference>
<dbReference type="Pfam" id="PF16220">
    <property type="entry name" value="DUF4880"/>
    <property type="match status" value="1"/>
</dbReference>
<evidence type="ECO:0000259" key="2">
    <source>
        <dbReference type="Pfam" id="PF04773"/>
    </source>
</evidence>
<keyword evidence="5" id="KW-1185">Reference proteome</keyword>
<evidence type="ECO:0000256" key="1">
    <source>
        <dbReference type="SAM" id="Phobius"/>
    </source>
</evidence>
<dbReference type="Proteomes" id="UP000602745">
    <property type="component" value="Unassembled WGS sequence"/>
</dbReference>
<sequence length="322" mass="34818">MALAPDPRDISDKAAREATEWFVRLGNPAITDEDRRAYERWLAADRAHADAMEEVRGLWDRLEEPAALLAAEQEIRISGAGTQARSFWRPIAIAATIVLAAAAALVWRDQGLIDRMFADYATAPGERRELLLADGSHIYLDGDTALVQSFTASSRAITMLRGRAWFDVSPDPSRPFLVHADPLETRVLGTAFGVDRDSGSVTVEHGSVAVSAGQGEEARLTGSERVSLVGGRLSAPEKIELDVALGWRRGLIILDSAPLGVVIDELSHMAPGRIIVSDAELRKLTLSGVFQADDPDAVIEAMRTALGLKTLSVPGFATLVYR</sequence>
<evidence type="ECO:0000313" key="5">
    <source>
        <dbReference type="Proteomes" id="UP000602745"/>
    </source>
</evidence>
<feature type="transmembrane region" description="Helical" evidence="1">
    <location>
        <begin position="87"/>
        <end position="107"/>
    </location>
</feature>
<organism evidence="4 5">
    <name type="scientific">Agaricicola taiwanensis</name>
    <dbReference type="NCBI Taxonomy" id="591372"/>
    <lineage>
        <taxon>Bacteria</taxon>
        <taxon>Pseudomonadati</taxon>
        <taxon>Pseudomonadota</taxon>
        <taxon>Alphaproteobacteria</taxon>
        <taxon>Rhodobacterales</taxon>
        <taxon>Paracoccaceae</taxon>
        <taxon>Agaricicola</taxon>
    </lineage>
</organism>
<gene>
    <name evidence="4" type="ORF">GCM10007276_27270</name>
</gene>
<keyword evidence="1" id="KW-0812">Transmembrane</keyword>
<dbReference type="Pfam" id="PF04773">
    <property type="entry name" value="FecR"/>
    <property type="match status" value="1"/>
</dbReference>
<dbReference type="GO" id="GO:0016989">
    <property type="term" value="F:sigma factor antagonist activity"/>
    <property type="evidence" value="ECO:0007669"/>
    <property type="project" value="TreeGrafter"/>
</dbReference>
<evidence type="ECO:0000313" key="4">
    <source>
        <dbReference type="EMBL" id="GGE48654.1"/>
    </source>
</evidence>
<dbReference type="InterPro" id="IPR012373">
    <property type="entry name" value="Ferrdict_sens_TM"/>
</dbReference>
<dbReference type="PIRSF" id="PIRSF018266">
    <property type="entry name" value="FecR"/>
    <property type="match status" value="1"/>
</dbReference>
<dbReference type="Gene3D" id="2.60.120.1440">
    <property type="match status" value="1"/>
</dbReference>
<dbReference type="Gene3D" id="3.55.50.30">
    <property type="match status" value="1"/>
</dbReference>
<evidence type="ECO:0000259" key="3">
    <source>
        <dbReference type="Pfam" id="PF16220"/>
    </source>
</evidence>
<dbReference type="EMBL" id="BMCP01000003">
    <property type="protein sequence ID" value="GGE48654.1"/>
    <property type="molecule type" value="Genomic_DNA"/>
</dbReference>
<reference evidence="4" key="2">
    <citation type="submission" date="2020-09" db="EMBL/GenBank/DDBJ databases">
        <authorList>
            <person name="Sun Q."/>
            <person name="Sedlacek I."/>
        </authorList>
    </citation>
    <scope>NUCLEOTIDE SEQUENCE</scope>
    <source>
        <strain evidence="4">CCM 7684</strain>
    </source>
</reference>
<comment type="caution">
    <text evidence="4">The sequence shown here is derived from an EMBL/GenBank/DDBJ whole genome shotgun (WGS) entry which is preliminary data.</text>
</comment>
<proteinExistence type="predicted"/>
<protein>
    <submittedName>
        <fullName evidence="4">Sensor</fullName>
    </submittedName>
</protein>
<name>A0A8J2YJN2_9RHOB</name>
<accession>A0A8J2YJN2</accession>
<keyword evidence="1" id="KW-1133">Transmembrane helix</keyword>
<dbReference type="InterPro" id="IPR032623">
    <property type="entry name" value="FecR_N"/>
</dbReference>
<dbReference type="RefSeq" id="WP_188410359.1">
    <property type="nucleotide sequence ID" value="NZ_BMCP01000003.1"/>
</dbReference>
<feature type="domain" description="FecR N-terminal" evidence="3">
    <location>
        <begin position="16"/>
        <end position="56"/>
    </location>
</feature>
<reference evidence="4" key="1">
    <citation type="journal article" date="2014" name="Int. J. Syst. Evol. Microbiol.">
        <title>Complete genome sequence of Corynebacterium casei LMG S-19264T (=DSM 44701T), isolated from a smear-ripened cheese.</title>
        <authorList>
            <consortium name="US DOE Joint Genome Institute (JGI-PGF)"/>
            <person name="Walter F."/>
            <person name="Albersmeier A."/>
            <person name="Kalinowski J."/>
            <person name="Ruckert C."/>
        </authorList>
    </citation>
    <scope>NUCLEOTIDE SEQUENCE</scope>
    <source>
        <strain evidence="4">CCM 7684</strain>
    </source>
</reference>
<keyword evidence="1" id="KW-0472">Membrane</keyword>
<dbReference type="AlphaFoldDB" id="A0A8J2YJN2"/>
<dbReference type="InterPro" id="IPR006860">
    <property type="entry name" value="FecR"/>
</dbReference>
<dbReference type="PANTHER" id="PTHR30273:SF2">
    <property type="entry name" value="PROTEIN FECR"/>
    <property type="match status" value="1"/>
</dbReference>